<dbReference type="Proteomes" id="UP000077245">
    <property type="component" value="Unassembled WGS sequence"/>
</dbReference>
<dbReference type="PATRIC" id="fig|49547.3.peg.676"/>
<dbReference type="OrthoDB" id="76868at2157"/>
<feature type="compositionally biased region" description="Low complexity" evidence="1">
    <location>
        <begin position="13"/>
        <end position="27"/>
    </location>
</feature>
<sequence length="186" mass="21485">MGSDDNFDNETTNELNSQDNLNNSSQSHDNDVDKNNINLSQIEKYDSNVGRKLIIKSNRSSIIVIAKSGKRFSEHDIQVKFLLGYYWREHLPVVENFLDLLGQTIKRSIMNVFPHNKLFLEYKLSTNDELEESSSIRINIHKVQADDAEFEIIGNLISLEGIDLRDNISKITSFRRRIDTVVQKEI</sequence>
<dbReference type="EMBL" id="LWMV01000125">
    <property type="protein sequence ID" value="KZX14024.1"/>
    <property type="molecule type" value="Genomic_DNA"/>
</dbReference>
<dbReference type="AlphaFoldDB" id="A0A166C184"/>
<organism evidence="2 3">
    <name type="scientific">Methanobrevibacter curvatus</name>
    <dbReference type="NCBI Taxonomy" id="49547"/>
    <lineage>
        <taxon>Archaea</taxon>
        <taxon>Methanobacteriati</taxon>
        <taxon>Methanobacteriota</taxon>
        <taxon>Methanomada group</taxon>
        <taxon>Methanobacteria</taxon>
        <taxon>Methanobacteriales</taxon>
        <taxon>Methanobacteriaceae</taxon>
        <taxon>Methanobrevibacter</taxon>
    </lineage>
</organism>
<reference evidence="2 3" key="1">
    <citation type="submission" date="2016-04" db="EMBL/GenBank/DDBJ databases">
        <title>Genome sequence of Methanobrevibacter curvatus DSM 11111.</title>
        <authorList>
            <person name="Poehlein A."/>
            <person name="Seedorf H."/>
            <person name="Daniel R."/>
        </authorList>
    </citation>
    <scope>NUCLEOTIDE SEQUENCE [LARGE SCALE GENOMIC DNA]</scope>
    <source>
        <strain evidence="2 3">DSM 11111</strain>
    </source>
</reference>
<protein>
    <submittedName>
        <fullName evidence="2">Uncharacterized protein</fullName>
    </submittedName>
</protein>
<gene>
    <name evidence="2" type="ORF">MBCUR_06420</name>
</gene>
<keyword evidence="3" id="KW-1185">Reference proteome</keyword>
<comment type="caution">
    <text evidence="2">The sequence shown here is derived from an EMBL/GenBank/DDBJ whole genome shotgun (WGS) entry which is preliminary data.</text>
</comment>
<feature type="region of interest" description="Disordered" evidence="1">
    <location>
        <begin position="1"/>
        <end position="35"/>
    </location>
</feature>
<name>A0A166C184_9EURY</name>
<dbReference type="RefSeq" id="WP_084269448.1">
    <property type="nucleotide sequence ID" value="NZ_LWMV01000125.1"/>
</dbReference>
<proteinExistence type="predicted"/>
<accession>A0A166C184</accession>
<evidence type="ECO:0000313" key="2">
    <source>
        <dbReference type="EMBL" id="KZX14024.1"/>
    </source>
</evidence>
<evidence type="ECO:0000256" key="1">
    <source>
        <dbReference type="SAM" id="MobiDB-lite"/>
    </source>
</evidence>
<evidence type="ECO:0000313" key="3">
    <source>
        <dbReference type="Proteomes" id="UP000077245"/>
    </source>
</evidence>